<dbReference type="EMBL" id="JABJVM010000008">
    <property type="protein sequence ID" value="MBA3926521.1"/>
    <property type="molecule type" value="Genomic_DNA"/>
</dbReference>
<sequence length="170" mass="18730">MKKIMVVLLASVLFFAVPATTQAAVLKEVVTQKQNVYSKQNGQGSIIGYIYRGSVIKYDSVSKRTIYRNVNGYLNTGYYLAPAITGAWCAAVVSADALNLRAQPTASAKIITTLAGNEVIRVNTGNMQNGWYPIAYNRAGNWQWQGWVNAKYVVRVDGFSYDSLAQFSNL</sequence>
<dbReference type="Pfam" id="PF08239">
    <property type="entry name" value="SH3_3"/>
    <property type="match status" value="1"/>
</dbReference>
<feature type="signal peptide" evidence="1">
    <location>
        <begin position="1"/>
        <end position="23"/>
    </location>
</feature>
<evidence type="ECO:0000259" key="2">
    <source>
        <dbReference type="PROSITE" id="PS51781"/>
    </source>
</evidence>
<reference evidence="3 4" key="1">
    <citation type="submission" date="2020-05" db="EMBL/GenBank/DDBJ databases">
        <authorList>
            <person name="Carlin C.R."/>
        </authorList>
    </citation>
    <scope>NUCLEOTIDE SEQUENCE [LARGE SCALE GENOMIC DNA]</scope>
    <source>
        <strain evidence="3 4">FSL W9-0585</strain>
    </source>
</reference>
<dbReference type="InterPro" id="IPR003646">
    <property type="entry name" value="SH3-like_bac-type"/>
</dbReference>
<organism evidence="3 4">
    <name type="scientific">Listeria rustica</name>
    <dbReference type="NCBI Taxonomy" id="2713503"/>
    <lineage>
        <taxon>Bacteria</taxon>
        <taxon>Bacillati</taxon>
        <taxon>Bacillota</taxon>
        <taxon>Bacilli</taxon>
        <taxon>Bacillales</taxon>
        <taxon>Listeriaceae</taxon>
        <taxon>Listeria</taxon>
    </lineage>
</organism>
<comment type="caution">
    <text evidence="3">The sequence shown here is derived from an EMBL/GenBank/DDBJ whole genome shotgun (WGS) entry which is preliminary data.</text>
</comment>
<keyword evidence="1" id="KW-0732">Signal</keyword>
<evidence type="ECO:0000313" key="4">
    <source>
        <dbReference type="Proteomes" id="UP000548787"/>
    </source>
</evidence>
<dbReference type="AlphaFoldDB" id="A0A7W1YGB7"/>
<name>A0A7W1YGB7_9LIST</name>
<dbReference type="Proteomes" id="UP000548787">
    <property type="component" value="Unassembled WGS sequence"/>
</dbReference>
<gene>
    <name evidence="3" type="ORF">HPK16_09210</name>
</gene>
<accession>A0A7W1YGB7</accession>
<evidence type="ECO:0000313" key="3">
    <source>
        <dbReference type="EMBL" id="MBA3926521.1"/>
    </source>
</evidence>
<dbReference type="Gene3D" id="2.30.30.40">
    <property type="entry name" value="SH3 Domains"/>
    <property type="match status" value="1"/>
</dbReference>
<reference evidence="3 4" key="2">
    <citation type="submission" date="2020-08" db="EMBL/GenBank/DDBJ databases">
        <title>Listeria ohnekaius sp. nov. and Listeria portnoyii sp. nov. isolated from non-agricultural and natural environments.</title>
        <authorList>
            <person name="Weller D."/>
            <person name="Belias A.M."/>
            <person name="Liao J."/>
            <person name="Guo S."/>
            <person name="Orsi R.H."/>
            <person name="Wiedmann M."/>
        </authorList>
    </citation>
    <scope>NUCLEOTIDE SEQUENCE [LARGE SCALE GENOMIC DNA]</scope>
    <source>
        <strain evidence="3 4">FSL W9-0585</strain>
    </source>
</reference>
<dbReference type="PROSITE" id="PS51781">
    <property type="entry name" value="SH3B"/>
    <property type="match status" value="1"/>
</dbReference>
<proteinExistence type="predicted"/>
<feature type="domain" description="SH3b" evidence="2">
    <location>
        <begin position="88"/>
        <end position="157"/>
    </location>
</feature>
<feature type="chain" id="PRO_5031121921" evidence="1">
    <location>
        <begin position="24"/>
        <end position="170"/>
    </location>
</feature>
<protein>
    <submittedName>
        <fullName evidence="3">SH3 domain-containing protein</fullName>
    </submittedName>
</protein>
<keyword evidence="4" id="KW-1185">Reference proteome</keyword>
<dbReference type="SMART" id="SM00287">
    <property type="entry name" value="SH3b"/>
    <property type="match status" value="1"/>
</dbReference>
<evidence type="ECO:0000256" key="1">
    <source>
        <dbReference type="SAM" id="SignalP"/>
    </source>
</evidence>
<dbReference type="RefSeq" id="WP_181676679.1">
    <property type="nucleotide sequence ID" value="NZ_JABJVM010000008.1"/>
</dbReference>